<evidence type="ECO:0000256" key="9">
    <source>
        <dbReference type="ARBA" id="ARBA00049486"/>
    </source>
</evidence>
<dbReference type="EC" id="2.3.1.30" evidence="3 10"/>
<evidence type="ECO:0000256" key="1">
    <source>
        <dbReference type="ARBA" id="ARBA00004876"/>
    </source>
</evidence>
<dbReference type="InterPro" id="IPR011004">
    <property type="entry name" value="Trimer_LpxA-like_sf"/>
</dbReference>
<comment type="caution">
    <text evidence="12">The sequence shown here is derived from an EMBL/GenBank/DDBJ whole genome shotgun (WGS) entry which is preliminary data.</text>
</comment>
<organism evidence="12 13">
    <name type="scientific">Paenibacillus terricola</name>
    <dbReference type="NCBI Taxonomy" id="2763503"/>
    <lineage>
        <taxon>Bacteria</taxon>
        <taxon>Bacillati</taxon>
        <taxon>Bacillota</taxon>
        <taxon>Bacilli</taxon>
        <taxon>Bacillales</taxon>
        <taxon>Paenibacillaceae</taxon>
        <taxon>Paenibacillus</taxon>
    </lineage>
</organism>
<gene>
    <name evidence="12" type="primary">cysE</name>
    <name evidence="12" type="ORF">H8B09_25880</name>
</gene>
<name>A0ABR8N200_9BACL</name>
<dbReference type="InterPro" id="IPR001451">
    <property type="entry name" value="Hexapep"/>
</dbReference>
<dbReference type="NCBIfam" id="TIGR01172">
    <property type="entry name" value="cysE"/>
    <property type="match status" value="1"/>
</dbReference>
<dbReference type="EMBL" id="JACXZA010000008">
    <property type="protein sequence ID" value="MBD3922212.1"/>
    <property type="molecule type" value="Genomic_DNA"/>
</dbReference>
<dbReference type="RefSeq" id="WP_191206516.1">
    <property type="nucleotide sequence ID" value="NZ_JACXZA010000008.1"/>
</dbReference>
<feature type="domain" description="Serine acetyltransferase N-terminal" evidence="11">
    <location>
        <begin position="3"/>
        <end position="35"/>
    </location>
</feature>
<dbReference type="InterPro" id="IPR045304">
    <property type="entry name" value="LbH_SAT"/>
</dbReference>
<evidence type="ECO:0000256" key="6">
    <source>
        <dbReference type="ARBA" id="ARBA00022679"/>
    </source>
</evidence>
<comment type="catalytic activity">
    <reaction evidence="9 10">
        <text>L-serine + acetyl-CoA = O-acetyl-L-serine + CoA</text>
        <dbReference type="Rhea" id="RHEA:24560"/>
        <dbReference type="ChEBI" id="CHEBI:33384"/>
        <dbReference type="ChEBI" id="CHEBI:57287"/>
        <dbReference type="ChEBI" id="CHEBI:57288"/>
        <dbReference type="ChEBI" id="CHEBI:58340"/>
        <dbReference type="EC" id="2.3.1.30"/>
    </reaction>
</comment>
<evidence type="ECO:0000313" key="13">
    <source>
        <dbReference type="Proteomes" id="UP000609346"/>
    </source>
</evidence>
<proteinExistence type="inferred from homology"/>
<evidence type="ECO:0000256" key="3">
    <source>
        <dbReference type="ARBA" id="ARBA00013266"/>
    </source>
</evidence>
<dbReference type="SUPFAM" id="SSF51161">
    <property type="entry name" value="Trimeric LpxA-like enzymes"/>
    <property type="match status" value="1"/>
</dbReference>
<keyword evidence="5" id="KW-0028">Amino-acid biosynthesis</keyword>
<dbReference type="InterPro" id="IPR053376">
    <property type="entry name" value="Serine_acetyltransferase"/>
</dbReference>
<evidence type="ECO:0000313" key="12">
    <source>
        <dbReference type="EMBL" id="MBD3922212.1"/>
    </source>
</evidence>
<evidence type="ECO:0000256" key="4">
    <source>
        <dbReference type="ARBA" id="ARBA00018522"/>
    </source>
</evidence>
<keyword evidence="8 10" id="KW-0012">Acyltransferase</keyword>
<evidence type="ECO:0000256" key="8">
    <source>
        <dbReference type="ARBA" id="ARBA00023315"/>
    </source>
</evidence>
<dbReference type="GO" id="GO:0009001">
    <property type="term" value="F:serine O-acetyltransferase activity"/>
    <property type="evidence" value="ECO:0007669"/>
    <property type="project" value="UniProtKB-EC"/>
</dbReference>
<keyword evidence="7" id="KW-0198">Cysteine biosynthesis</keyword>
<dbReference type="InterPro" id="IPR042122">
    <property type="entry name" value="Ser_AcTrfase_N_sf"/>
</dbReference>
<keyword evidence="6 10" id="KW-0808">Transferase</keyword>
<dbReference type="Pfam" id="PF06426">
    <property type="entry name" value="SATase_N"/>
    <property type="match status" value="1"/>
</dbReference>
<accession>A0ABR8N200</accession>
<dbReference type="PIRSF" id="PIRSF000441">
    <property type="entry name" value="CysE"/>
    <property type="match status" value="1"/>
</dbReference>
<dbReference type="NCBIfam" id="NF041874">
    <property type="entry name" value="EPS_EpsC"/>
    <property type="match status" value="1"/>
</dbReference>
<dbReference type="PANTHER" id="PTHR42811">
    <property type="entry name" value="SERINE ACETYLTRANSFERASE"/>
    <property type="match status" value="1"/>
</dbReference>
<protein>
    <recommendedName>
        <fullName evidence="4 10">Serine acetyltransferase</fullName>
        <ecNumber evidence="3 10">2.3.1.30</ecNumber>
    </recommendedName>
</protein>
<keyword evidence="13" id="KW-1185">Reference proteome</keyword>
<evidence type="ECO:0000256" key="5">
    <source>
        <dbReference type="ARBA" id="ARBA00022605"/>
    </source>
</evidence>
<dbReference type="Gene3D" id="2.160.10.10">
    <property type="entry name" value="Hexapeptide repeat proteins"/>
    <property type="match status" value="1"/>
</dbReference>
<evidence type="ECO:0000256" key="2">
    <source>
        <dbReference type="ARBA" id="ARBA00007274"/>
    </source>
</evidence>
<reference evidence="12 13" key="1">
    <citation type="submission" date="2020-09" db="EMBL/GenBank/DDBJ databases">
        <title>Paenibacillus sp. strain PR3 16S rRNA gene Genome sequencing and assembly.</title>
        <authorList>
            <person name="Kim J."/>
        </authorList>
    </citation>
    <scope>NUCLEOTIDE SEQUENCE [LARGE SCALE GENOMIC DNA]</scope>
    <source>
        <strain evidence="12 13">PR3</strain>
    </source>
</reference>
<sequence length="188" mass="20352">MFRQIQKEIKSILDRDPAASSVWEVILCYPGFHAIMFHRAAHFLYKRNWRLIARMISHFSRFITGIEIHPGAQIGFGLFIDHGMGVVIGETSVIGDNVTMYQGAVLGGTGKSSGKRHPDIGNNVIISSGAKVLGSFKVGDNSKIGAGSIVLKEVPPNCTVVGIPAQIVKIDEEPILNGVGKELRTAVM</sequence>
<evidence type="ECO:0000256" key="7">
    <source>
        <dbReference type="ARBA" id="ARBA00023192"/>
    </source>
</evidence>
<evidence type="ECO:0000256" key="10">
    <source>
        <dbReference type="PIRNR" id="PIRNR000441"/>
    </source>
</evidence>
<dbReference type="Proteomes" id="UP000609346">
    <property type="component" value="Unassembled WGS sequence"/>
</dbReference>
<evidence type="ECO:0000259" key="11">
    <source>
        <dbReference type="Pfam" id="PF06426"/>
    </source>
</evidence>
<dbReference type="Pfam" id="PF00132">
    <property type="entry name" value="Hexapep"/>
    <property type="match status" value="1"/>
</dbReference>
<comment type="similarity">
    <text evidence="2 10">Belongs to the transferase hexapeptide repeat family.</text>
</comment>
<dbReference type="Gene3D" id="1.10.3130.10">
    <property type="entry name" value="serine acetyltransferase, domain 1"/>
    <property type="match status" value="1"/>
</dbReference>
<dbReference type="InterPro" id="IPR010493">
    <property type="entry name" value="Ser_AcTrfase_N"/>
</dbReference>
<comment type="pathway">
    <text evidence="1">Amino-acid biosynthesis; L-cysteine biosynthesis; L-cysteine from L-serine: step 1/2.</text>
</comment>
<dbReference type="CDD" id="cd03354">
    <property type="entry name" value="LbH_SAT"/>
    <property type="match status" value="1"/>
</dbReference>
<dbReference type="InterPro" id="IPR005881">
    <property type="entry name" value="Ser_O-AcTrfase"/>
</dbReference>